<feature type="domain" description="FtsK" evidence="10">
    <location>
        <begin position="432"/>
        <end position="632"/>
    </location>
</feature>
<evidence type="ECO:0000256" key="1">
    <source>
        <dbReference type="ARBA" id="ARBA00004651"/>
    </source>
</evidence>
<evidence type="ECO:0000313" key="11">
    <source>
        <dbReference type="EMBL" id="MBS2552743.1"/>
    </source>
</evidence>
<dbReference type="NCBIfam" id="TIGR03924">
    <property type="entry name" value="T7SS_EccC_a"/>
    <property type="match status" value="1"/>
</dbReference>
<dbReference type="SUPFAM" id="SSF52540">
    <property type="entry name" value="P-loop containing nucleoside triphosphate hydrolases"/>
    <property type="match status" value="3"/>
</dbReference>
<keyword evidence="6 9" id="KW-0067">ATP-binding</keyword>
<feature type="domain" description="FtsK" evidence="10">
    <location>
        <begin position="776"/>
        <end position="967"/>
    </location>
</feature>
<dbReference type="Proteomes" id="UP000730482">
    <property type="component" value="Unassembled WGS sequence"/>
</dbReference>
<dbReference type="PANTHER" id="PTHR22683">
    <property type="entry name" value="SPORULATION PROTEIN RELATED"/>
    <property type="match status" value="1"/>
</dbReference>
<dbReference type="Gene3D" id="3.40.50.300">
    <property type="entry name" value="P-loop containing nucleotide triphosphate hydrolases"/>
    <property type="match status" value="3"/>
</dbReference>
<dbReference type="InterPro" id="IPR023836">
    <property type="entry name" value="EccCa-like_Actinobacteria"/>
</dbReference>
<feature type="domain" description="FtsK" evidence="10">
    <location>
        <begin position="1061"/>
        <end position="1239"/>
    </location>
</feature>
<evidence type="ECO:0000256" key="8">
    <source>
        <dbReference type="ARBA" id="ARBA00023136"/>
    </source>
</evidence>
<feature type="binding site" evidence="9">
    <location>
        <begin position="795"/>
        <end position="802"/>
    </location>
    <ligand>
        <name>ATP</name>
        <dbReference type="ChEBI" id="CHEBI:30616"/>
    </ligand>
</feature>
<dbReference type="InterPro" id="IPR023837">
    <property type="entry name" value="EccCb-like_Actinobacteria"/>
</dbReference>
<dbReference type="PROSITE" id="PS50901">
    <property type="entry name" value="FTSK"/>
    <property type="match status" value="3"/>
</dbReference>
<keyword evidence="2" id="KW-1003">Cell membrane</keyword>
<dbReference type="InterPro" id="IPR002543">
    <property type="entry name" value="FtsK_dom"/>
</dbReference>
<evidence type="ECO:0000256" key="4">
    <source>
        <dbReference type="ARBA" id="ARBA00022737"/>
    </source>
</evidence>
<dbReference type="EMBL" id="JAAFYZ010000207">
    <property type="protein sequence ID" value="MBS2552743.1"/>
    <property type="molecule type" value="Genomic_DNA"/>
</dbReference>
<dbReference type="Pfam" id="PF01580">
    <property type="entry name" value="FtsK_SpoIIIE"/>
    <property type="match status" value="3"/>
</dbReference>
<accession>A0ABS5L332</accession>
<gene>
    <name evidence="11" type="primary">eccCa</name>
    <name evidence="11" type="ORF">KGQ19_38400</name>
</gene>
<keyword evidence="12" id="KW-1185">Reference proteome</keyword>
<keyword evidence="5 9" id="KW-0547">Nucleotide-binding</keyword>
<comment type="subcellular location">
    <subcellularLocation>
        <location evidence="1">Cell membrane</location>
        <topology evidence="1">Multi-pass membrane protein</topology>
    </subcellularLocation>
</comment>
<evidence type="ECO:0000313" key="12">
    <source>
        <dbReference type="Proteomes" id="UP000730482"/>
    </source>
</evidence>
<evidence type="ECO:0000259" key="10">
    <source>
        <dbReference type="PROSITE" id="PS50901"/>
    </source>
</evidence>
<feature type="binding site" evidence="9">
    <location>
        <begin position="1078"/>
        <end position="1085"/>
    </location>
    <ligand>
        <name>ATP</name>
        <dbReference type="ChEBI" id="CHEBI:30616"/>
    </ligand>
</feature>
<keyword evidence="8" id="KW-0472">Membrane</keyword>
<organism evidence="11 12">
    <name type="scientific">Catenulispora pinistramenti</name>
    <dbReference type="NCBI Taxonomy" id="2705254"/>
    <lineage>
        <taxon>Bacteria</taxon>
        <taxon>Bacillati</taxon>
        <taxon>Actinomycetota</taxon>
        <taxon>Actinomycetes</taxon>
        <taxon>Catenulisporales</taxon>
        <taxon>Catenulisporaceae</taxon>
        <taxon>Catenulispora</taxon>
    </lineage>
</organism>
<proteinExistence type="predicted"/>
<keyword evidence="3" id="KW-0812">Transmembrane</keyword>
<reference evidence="11 12" key="1">
    <citation type="submission" date="2020-02" db="EMBL/GenBank/DDBJ databases">
        <title>Acidophilic actinobacteria isolated from forest soil.</title>
        <authorList>
            <person name="Golinska P."/>
        </authorList>
    </citation>
    <scope>NUCLEOTIDE SEQUENCE [LARGE SCALE GENOMIC DNA]</scope>
    <source>
        <strain evidence="11 12">NL8</strain>
    </source>
</reference>
<evidence type="ECO:0000256" key="7">
    <source>
        <dbReference type="ARBA" id="ARBA00022989"/>
    </source>
</evidence>
<feature type="binding site" evidence="9">
    <location>
        <begin position="455"/>
        <end position="462"/>
    </location>
    <ligand>
        <name>ATP</name>
        <dbReference type="ChEBI" id="CHEBI:30616"/>
    </ligand>
</feature>
<dbReference type="InterPro" id="IPR050206">
    <property type="entry name" value="FtsK/SpoIIIE/SftA"/>
</dbReference>
<evidence type="ECO:0000256" key="6">
    <source>
        <dbReference type="ARBA" id="ARBA00022840"/>
    </source>
</evidence>
<evidence type="ECO:0000256" key="3">
    <source>
        <dbReference type="ARBA" id="ARBA00022692"/>
    </source>
</evidence>
<sequence length="1275" mass="134946">MPAGDIALIPPPAVAENDGDAMGSALQFLPMGLGSLGSVLMFTSRGASPQGMLGGGMLGLSSIGMGVAQFGQRGGQRKRKVAGDRRDYLRYLDQLRKQVGQAAAAQRAALCWTLPDPAALWQIADSPRLWERRAGDEDFGDVRVATGRQRLAVRLEPPETKPFEDLDPLCSVALRRFIRAHSSVEDLPLGISTTAFGRIVLTGDRDAARGLARAMVAHLATLQGPDELVIAACTPAGTLPEWDWIKWLPHSAHPDARDAAGPLRLITDAAALDQLISGFLRDRGSWGSAYTGPHVVIVVDGDGPAAGALRGFAGVTVLDVSGTVPDSGVPALRLDVSADALRTVGTDPSGEPVRTQIGVPDTLTRTEARALARTLARFRLPDAGGQTAAAGPVGFSALLGIGDPRQLDPVRAWRPRPPADRLRVPIGVDEHGAPVALDIKESAQGGFGPHGLVVGATGSGKSELLRTLVLGLAATHSSAELNLVLVDFKGGATFAGLADLPHTAAVITNLADELTLVDRMRDALHGEMVRRQELLRAAGNFASLLDYEQARARGAALEALPSLFIVVDEFSELLSSRPDFSELFVMIGRLGRSLGVHLLLASQRLEEGRLRGLETHLSYRIGLRTFSASESRLVLGVGDAYELPRDPGHGYLKFDTQSMVRFRAAYVSGPYIEQADTSGGPARTQARVVTFSARNGAPVAEADPVRESPVRQDRDGTNVLDLVVAGLKGKGPAPHRVWLPPLDAPYALDTVLQSAPRDPAGLRVPVGVVDLPFEQRRDLLWADLSAHAGHVGIAGAPQTGKSTLVRTLMAALAATHSPRDVQFYCLDLGGSLGSLSGLPHVGGIAGRLDGDRVRRTVAEVTAVLTAREAAFARAGVDSIATHRARRAAGEFAEDAFGDVFLIVDGWLTLRQEYEDLEQAVTNLAARGLGYGVHVVVTAGKWSELRPSLRDVLGTRFELRLGDPMDSTVGRQAAAAVPAGRPGRGLTAAGRHFLAALPRLDGVGGVEALAEGTAKLVAEIGGIWPGASAPQVRMLPDRVPWRVLPPAAARGRIPFALSEETLAPLELEFDRDPHLLVIGDTEAGKTNLLRLIIGEICRTYSPEQARLVVADYRRALTDAASPAHLLGHAASGKALAGFVPQIAQAMRERLDDPAAGGGPRQRPDLFVIADDHDLTATGADNPLAALADLLPQARDIGLHLIVARRAGGAARAMFEPVIARLKETGSPLVLMSCPKEEGAMFTGIKPRPLPVGRAQYVTRGAGLRLVQTALYEEAGQ</sequence>
<dbReference type="NCBIfam" id="TIGR03925">
    <property type="entry name" value="T7SS_EccC_b"/>
    <property type="match status" value="1"/>
</dbReference>
<evidence type="ECO:0000256" key="9">
    <source>
        <dbReference type="PROSITE-ProRule" id="PRU00289"/>
    </source>
</evidence>
<comment type="caution">
    <text evidence="11">The sequence shown here is derived from an EMBL/GenBank/DDBJ whole genome shotgun (WGS) entry which is preliminary data.</text>
</comment>
<dbReference type="SMART" id="SM00382">
    <property type="entry name" value="AAA"/>
    <property type="match status" value="3"/>
</dbReference>
<evidence type="ECO:0000256" key="5">
    <source>
        <dbReference type="ARBA" id="ARBA00022741"/>
    </source>
</evidence>
<evidence type="ECO:0000256" key="2">
    <source>
        <dbReference type="ARBA" id="ARBA00022475"/>
    </source>
</evidence>
<keyword evidence="4" id="KW-0677">Repeat</keyword>
<dbReference type="PANTHER" id="PTHR22683:SF1">
    <property type="entry name" value="TYPE VII SECRETION SYSTEM PROTEIN ESSC"/>
    <property type="match status" value="1"/>
</dbReference>
<protein>
    <submittedName>
        <fullName evidence="11">Type VII secretion protein EccCa</fullName>
    </submittedName>
</protein>
<name>A0ABS5L332_9ACTN</name>
<keyword evidence="7" id="KW-1133">Transmembrane helix</keyword>
<dbReference type="InterPro" id="IPR027417">
    <property type="entry name" value="P-loop_NTPase"/>
</dbReference>
<dbReference type="InterPro" id="IPR003593">
    <property type="entry name" value="AAA+_ATPase"/>
</dbReference>